<evidence type="ECO:0000256" key="8">
    <source>
        <dbReference type="ARBA" id="ARBA00023136"/>
    </source>
</evidence>
<evidence type="ECO:0000313" key="13">
    <source>
        <dbReference type="Proteomes" id="UP000028045"/>
    </source>
</evidence>
<feature type="transmembrane region" description="Helical" evidence="10">
    <location>
        <begin position="775"/>
        <end position="792"/>
    </location>
</feature>
<dbReference type="InterPro" id="IPR017871">
    <property type="entry name" value="ABC_transporter-like_CS"/>
</dbReference>
<feature type="compositionally biased region" description="Polar residues" evidence="9">
    <location>
        <begin position="1"/>
        <end position="11"/>
    </location>
</feature>
<evidence type="ECO:0000256" key="5">
    <source>
        <dbReference type="ARBA" id="ARBA00022741"/>
    </source>
</evidence>
<dbReference type="GO" id="GO:0140359">
    <property type="term" value="F:ABC-type transporter activity"/>
    <property type="evidence" value="ECO:0007669"/>
    <property type="project" value="InterPro"/>
</dbReference>
<evidence type="ECO:0000256" key="1">
    <source>
        <dbReference type="ARBA" id="ARBA00004141"/>
    </source>
</evidence>
<dbReference type="Pfam" id="PF06422">
    <property type="entry name" value="PDR_CDR"/>
    <property type="match status" value="2"/>
</dbReference>
<keyword evidence="8 10" id="KW-0472">Membrane</keyword>
<comment type="subcellular location">
    <subcellularLocation>
        <location evidence="1">Membrane</location>
        <topology evidence="1">Multi-pass membrane protein</topology>
    </subcellularLocation>
</comment>
<feature type="region of interest" description="Disordered" evidence="9">
    <location>
        <begin position="1501"/>
        <end position="1522"/>
    </location>
</feature>
<gene>
    <name evidence="12" type="ORF">S7711_06653</name>
</gene>
<reference evidence="12 13" key="1">
    <citation type="journal article" date="2014" name="BMC Genomics">
        <title>Comparative genome sequencing reveals chemotype-specific gene clusters in the toxigenic black mold Stachybotrys.</title>
        <authorList>
            <person name="Semeiks J."/>
            <person name="Borek D."/>
            <person name="Otwinowski Z."/>
            <person name="Grishin N.V."/>
        </authorList>
    </citation>
    <scope>NUCLEOTIDE SEQUENCE [LARGE SCALE GENOMIC DNA]</scope>
    <source>
        <strain evidence="13">CBS 109288 / IBT 7711</strain>
    </source>
</reference>
<dbReference type="CDD" id="cd03232">
    <property type="entry name" value="ABCG_PDR_domain2"/>
    <property type="match status" value="1"/>
</dbReference>
<evidence type="ECO:0000256" key="7">
    <source>
        <dbReference type="ARBA" id="ARBA00022989"/>
    </source>
</evidence>
<evidence type="ECO:0000256" key="10">
    <source>
        <dbReference type="SAM" id="Phobius"/>
    </source>
</evidence>
<dbReference type="Pfam" id="PF01061">
    <property type="entry name" value="ABC2_membrane"/>
    <property type="match status" value="2"/>
</dbReference>
<dbReference type="Pfam" id="PF19055">
    <property type="entry name" value="ABC2_membrane_7"/>
    <property type="match status" value="1"/>
</dbReference>
<feature type="transmembrane region" description="Helical" evidence="10">
    <location>
        <begin position="1345"/>
        <end position="1366"/>
    </location>
</feature>
<protein>
    <recommendedName>
        <fullName evidence="11">ABC transporter domain-containing protein</fullName>
    </recommendedName>
</protein>
<dbReference type="InterPro" id="IPR013525">
    <property type="entry name" value="ABC2_TM"/>
</dbReference>
<dbReference type="HOGENOM" id="CLU_000604_35_0_1"/>
<feature type="region of interest" description="Disordered" evidence="9">
    <location>
        <begin position="1149"/>
        <end position="1172"/>
    </location>
</feature>
<dbReference type="SUPFAM" id="SSF52540">
    <property type="entry name" value="P-loop containing nucleoside triphosphate hydrolases"/>
    <property type="match status" value="2"/>
</dbReference>
<evidence type="ECO:0000313" key="12">
    <source>
        <dbReference type="EMBL" id="KEY74751.1"/>
    </source>
</evidence>
<feature type="transmembrane region" description="Helical" evidence="10">
    <location>
        <begin position="1467"/>
        <end position="1488"/>
    </location>
</feature>
<dbReference type="GO" id="GO:0016020">
    <property type="term" value="C:membrane"/>
    <property type="evidence" value="ECO:0007669"/>
    <property type="project" value="UniProtKB-SubCell"/>
</dbReference>
<dbReference type="PANTHER" id="PTHR19241">
    <property type="entry name" value="ATP-BINDING CASSETTE TRANSPORTER"/>
    <property type="match status" value="1"/>
</dbReference>
<dbReference type="FunFam" id="3.40.50.300:FF:000054">
    <property type="entry name" value="ABC multidrug transporter atrF"/>
    <property type="match status" value="1"/>
</dbReference>
<dbReference type="Pfam" id="PF00005">
    <property type="entry name" value="ABC_tran"/>
    <property type="match status" value="2"/>
</dbReference>
<feature type="region of interest" description="Disordered" evidence="9">
    <location>
        <begin position="81"/>
        <end position="105"/>
    </location>
</feature>
<feature type="transmembrane region" description="Helical" evidence="10">
    <location>
        <begin position="1273"/>
        <end position="1304"/>
    </location>
</feature>
<feature type="compositionally biased region" description="Basic and acidic residues" evidence="9">
    <location>
        <begin position="85"/>
        <end position="99"/>
    </location>
</feature>
<feature type="region of interest" description="Disordered" evidence="9">
    <location>
        <begin position="1"/>
        <end position="43"/>
    </location>
</feature>
<dbReference type="PROSITE" id="PS50893">
    <property type="entry name" value="ABC_TRANSPORTER_2"/>
    <property type="match status" value="2"/>
</dbReference>
<dbReference type="Proteomes" id="UP000028045">
    <property type="component" value="Unassembled WGS sequence"/>
</dbReference>
<dbReference type="InterPro" id="IPR027417">
    <property type="entry name" value="P-loop_NTPase"/>
</dbReference>
<feature type="compositionally biased region" description="Low complexity" evidence="9">
    <location>
        <begin position="12"/>
        <end position="23"/>
    </location>
</feature>
<feature type="domain" description="ABC transporter" evidence="11">
    <location>
        <begin position="163"/>
        <end position="414"/>
    </location>
</feature>
<keyword evidence="4 10" id="KW-0812">Transmembrane</keyword>
<feature type="transmembrane region" description="Helical" evidence="10">
    <location>
        <begin position="1316"/>
        <end position="1339"/>
    </location>
</feature>
<feature type="transmembrane region" description="Helical" evidence="10">
    <location>
        <begin position="1202"/>
        <end position="1222"/>
    </location>
</feature>
<proteinExistence type="inferred from homology"/>
<dbReference type="EMBL" id="KL647490">
    <property type="protein sequence ID" value="KEY74751.1"/>
    <property type="molecule type" value="Genomic_DNA"/>
</dbReference>
<evidence type="ECO:0000256" key="3">
    <source>
        <dbReference type="ARBA" id="ARBA00022448"/>
    </source>
</evidence>
<feature type="domain" description="ABC transporter" evidence="11">
    <location>
        <begin position="863"/>
        <end position="1106"/>
    </location>
</feature>
<feature type="compositionally biased region" description="Polar residues" evidence="9">
    <location>
        <begin position="32"/>
        <end position="43"/>
    </location>
</feature>
<dbReference type="SMART" id="SM00382">
    <property type="entry name" value="AAA"/>
    <property type="match status" value="2"/>
</dbReference>
<feature type="transmembrane region" description="Helical" evidence="10">
    <location>
        <begin position="1234"/>
        <end position="1253"/>
    </location>
</feature>
<keyword evidence="13" id="KW-1185">Reference proteome</keyword>
<keyword evidence="7 10" id="KW-1133">Transmembrane helix</keyword>
<feature type="compositionally biased region" description="Basic and acidic residues" evidence="9">
    <location>
        <begin position="1509"/>
        <end position="1522"/>
    </location>
</feature>
<dbReference type="InterPro" id="IPR034003">
    <property type="entry name" value="ABCG_PDR_2"/>
</dbReference>
<evidence type="ECO:0000256" key="4">
    <source>
        <dbReference type="ARBA" id="ARBA00022692"/>
    </source>
</evidence>
<dbReference type="InterPro" id="IPR029481">
    <property type="entry name" value="ABC_trans_N"/>
</dbReference>
<keyword evidence="6" id="KW-0067">ATP-binding</keyword>
<name>A0A084BB22_STACB</name>
<dbReference type="GO" id="GO:0016887">
    <property type="term" value="F:ATP hydrolysis activity"/>
    <property type="evidence" value="ECO:0007669"/>
    <property type="project" value="InterPro"/>
</dbReference>
<keyword evidence="5" id="KW-0547">Nucleotide-binding</keyword>
<accession>A0A084BB22</accession>
<dbReference type="InterPro" id="IPR003439">
    <property type="entry name" value="ABC_transporter-like_ATP-bd"/>
</dbReference>
<organism evidence="12 13">
    <name type="scientific">Stachybotrys chartarum (strain CBS 109288 / IBT 7711)</name>
    <name type="common">Toxic black mold</name>
    <name type="synonym">Stilbospora chartarum</name>
    <dbReference type="NCBI Taxonomy" id="1280523"/>
    <lineage>
        <taxon>Eukaryota</taxon>
        <taxon>Fungi</taxon>
        <taxon>Dikarya</taxon>
        <taxon>Ascomycota</taxon>
        <taxon>Pezizomycotina</taxon>
        <taxon>Sordariomycetes</taxon>
        <taxon>Hypocreomycetidae</taxon>
        <taxon>Hypocreales</taxon>
        <taxon>Stachybotryaceae</taxon>
        <taxon>Stachybotrys</taxon>
    </lineage>
</organism>
<sequence length="1522" mass="170070">MEEKNASLSSNPGPETCSSSSESHAPERSEPISSGSGQRATRNEQAPYALRHHASLAIMHENDKRELQRLVTIISRIRSGLEPGAEERGEREDASRRPTDPALDPTSGSFDLYKYLEHIVGLLRREGITLAQVGVAFRDLTVSGTGDALELQHTVADWIQAPTRLGEYFSFRKKEHKIILHSFDGIVKSGELLIVLGRPGSGCSTLLKTMTGQLHGLTMDKKAVVHYNGIPQHQMMKEFKGEAIYNQEVDKHFPHLTVGQTLEFAAACRTPSRRVQGISRKQHIKHVTRVVMAICGLSHTYNTKVGNDFIRGVSGGERKRVSISETMLAGAPIAAWDNSTRGLDSATALKFVQALRLAADFGGSTHSVAIYQASQAIYDLFDRAVVLYEGREIFFGPATTAKNYFERMGWECPPRQTTGDFLTSVTNSAERKARSGMEDKVPRTPEEFQVYWRKSAEYQALRSEIEIHQQEFPLDSHGQTAARLQEKKTERQARHMRPKSPFTISVAMQIKLNTKRAYQRIWGDFAATSTQAVIHIVLALILGSAFYNTPNTTDGFFAKGSVLFMAILLSALTAIAEINGLYAQRPIVEKHFSYAFYYPVTEAVAGIVSDIPIKLLTTSLFSIILYFMSGLHRTPGQFFFFFLITYISTFIMSSIFRTVAAITKTISQAMAIAGLIVLALVIYTGFVIRVPQMHPWFSWIRWIDPIYYTFEILIANEFHGRRFLCDSIVPPYQPPVGNSWICTTVGSVAGESTISGDAFIETYYEYYWSHVWRNFGILIGFLIFSIALYSVAVEYNSSTGSAAEVLVFPRGRVPNHLQNGGGAKQPVTEDMTKIVGGGGGSQGHGTQKEEDKVNAMEAQMDIFTWRDVVYDVPVKGGTRRLLNNVSGWVKPGTLTALMGVSGAGKTTLLDALAQRTTTGVLTGDMFINGKLLDASFQRKTGYVQQQDLHLSTATVRESLRFSAMLRQPMTINKEEKYKFVEQVIDMLGMRDFADAVVGVPGEGLNVEQRKLLTIGVELAAKPKLVLFLDEPTSGLDSQSSWAICTFLRKLADAGQAVLCTVHQPSAVLFQQFDQLLFLAAGGKTVYFGNVGNNSRTLLDYFESNGARKCGDQENPAEYMLEVVNRGTNPQGQDWHTVWNNSKERGEVMQELERIHSEKSASESPRRDDEEAGARSEFAMPFMSQLAVVTHRVFQQYWRMPSYVFAKFILGALSGLFIGFSFFNADATLAGMQNVIFGVFMVITIFSILVQQIQPHFVTQRALYEVRERPSKAYSWKAFILANIVVEIPYQIFTAILIYGSFYYAIIGIQSSVRQGLVLLFCIQLLLYASSFAHMTIAAFPDAETASYVVTLLAFMSLTFCGVLQTADALPGFWIFMYHVSPFTYWVSGIVATQLHGRPVDCSQDETSIFNPPQGQTCGQYLQPFLAQAPGILQNADATSDCQYCPLQVADQYLAGSRIYWSERWRNFGIMWAYIVFNIFIAVLTYWLFRVKPWDLSGRRMKPKPGKTRGMREKGDCHEEMRN</sequence>
<dbReference type="InterPro" id="IPR003593">
    <property type="entry name" value="AAA+_ATPase"/>
</dbReference>
<evidence type="ECO:0000259" key="11">
    <source>
        <dbReference type="PROSITE" id="PS50893"/>
    </source>
</evidence>
<dbReference type="Pfam" id="PF14510">
    <property type="entry name" value="ABC_trans_N"/>
    <property type="match status" value="1"/>
</dbReference>
<keyword evidence="3" id="KW-0813">Transport</keyword>
<feature type="transmembrane region" description="Helical" evidence="10">
    <location>
        <begin position="666"/>
        <end position="688"/>
    </location>
</feature>
<dbReference type="OrthoDB" id="245989at2759"/>
<dbReference type="InterPro" id="IPR043926">
    <property type="entry name" value="ABCG_dom"/>
</dbReference>
<evidence type="ECO:0000256" key="6">
    <source>
        <dbReference type="ARBA" id="ARBA00022840"/>
    </source>
</evidence>
<dbReference type="CDD" id="cd03233">
    <property type="entry name" value="ABCG_PDR_domain1"/>
    <property type="match status" value="1"/>
</dbReference>
<feature type="transmembrane region" description="Helical" evidence="10">
    <location>
        <begin position="639"/>
        <end position="660"/>
    </location>
</feature>
<dbReference type="InterPro" id="IPR010929">
    <property type="entry name" value="PDR_CDR_ABC"/>
</dbReference>
<comment type="similarity">
    <text evidence="2">Belongs to the ABC transporter superfamily. ABCG family. PDR (TC 3.A.1.205) subfamily.</text>
</comment>
<feature type="transmembrane region" description="Helical" evidence="10">
    <location>
        <begin position="603"/>
        <end position="627"/>
    </location>
</feature>
<feature type="transmembrane region" description="Helical" evidence="10">
    <location>
        <begin position="532"/>
        <end position="550"/>
    </location>
</feature>
<dbReference type="GO" id="GO:0005524">
    <property type="term" value="F:ATP binding"/>
    <property type="evidence" value="ECO:0007669"/>
    <property type="project" value="UniProtKB-KW"/>
</dbReference>
<evidence type="ECO:0000256" key="2">
    <source>
        <dbReference type="ARBA" id="ARBA00006012"/>
    </source>
</evidence>
<dbReference type="InterPro" id="IPR034001">
    <property type="entry name" value="ABCG_PDR_1"/>
</dbReference>
<evidence type="ECO:0000256" key="9">
    <source>
        <dbReference type="SAM" id="MobiDB-lite"/>
    </source>
</evidence>
<dbReference type="Gene3D" id="3.40.50.300">
    <property type="entry name" value="P-loop containing nucleotide triphosphate hydrolases"/>
    <property type="match status" value="2"/>
</dbReference>
<dbReference type="PROSITE" id="PS00211">
    <property type="entry name" value="ABC_TRANSPORTER_1"/>
    <property type="match status" value="1"/>
</dbReference>
<feature type="transmembrane region" description="Helical" evidence="10">
    <location>
        <begin position="562"/>
        <end position="583"/>
    </location>
</feature>